<evidence type="ECO:0000313" key="17">
    <source>
        <dbReference type="Proteomes" id="UP000256424"/>
    </source>
</evidence>
<evidence type="ECO:0000256" key="7">
    <source>
        <dbReference type="ARBA" id="ARBA00023065"/>
    </source>
</evidence>
<dbReference type="GO" id="GO:0045259">
    <property type="term" value="C:proton-transporting ATP synthase complex"/>
    <property type="evidence" value="ECO:0007669"/>
    <property type="project" value="UniProtKB-KW"/>
</dbReference>
<evidence type="ECO:0000256" key="14">
    <source>
        <dbReference type="RuleBase" id="RU003848"/>
    </source>
</evidence>
<evidence type="ECO:0000256" key="2">
    <source>
        <dbReference type="ARBA" id="ARBA00022448"/>
    </source>
</evidence>
<feature type="transmembrane region" description="Helical" evidence="13">
    <location>
        <begin position="35"/>
        <end position="52"/>
    </location>
</feature>
<keyword evidence="9 13" id="KW-0066">ATP synthesis</keyword>
<organism evidence="16 17">
    <name type="scientific">Helicobacter aurati</name>
    <dbReference type="NCBI Taxonomy" id="137778"/>
    <lineage>
        <taxon>Bacteria</taxon>
        <taxon>Pseudomonadati</taxon>
        <taxon>Campylobacterota</taxon>
        <taxon>Epsilonproteobacteria</taxon>
        <taxon>Campylobacterales</taxon>
        <taxon>Helicobacteraceae</taxon>
        <taxon>Helicobacter</taxon>
    </lineage>
</organism>
<evidence type="ECO:0000256" key="13">
    <source>
        <dbReference type="HAMAP-Rule" id="MF_01398"/>
    </source>
</evidence>
<dbReference type="CDD" id="cd06503">
    <property type="entry name" value="ATP-synt_Fo_b"/>
    <property type="match status" value="1"/>
</dbReference>
<protein>
    <recommendedName>
        <fullName evidence="13">ATP synthase subunit b</fullName>
    </recommendedName>
    <alternativeName>
        <fullName evidence="13">ATP synthase F(0) sector subunit b</fullName>
    </alternativeName>
    <alternativeName>
        <fullName evidence="13">ATPase subunit I</fullName>
    </alternativeName>
    <alternativeName>
        <fullName evidence="13">F-type ATPase subunit b</fullName>
        <shortName evidence="13">F-ATPase subunit b</shortName>
    </alternativeName>
</protein>
<dbReference type="RefSeq" id="WP_104763732.1">
    <property type="nucleotide sequence ID" value="NZ_FZPM01000030.1"/>
</dbReference>
<comment type="function">
    <text evidence="11">Component of the F(0) channel, it forms part of the peripheral stalk, linking F(1) to F(0). The b'-subunit is a diverged and duplicated form of b found in plants and photosynthetic bacteria.</text>
</comment>
<evidence type="ECO:0000256" key="3">
    <source>
        <dbReference type="ARBA" id="ARBA00022547"/>
    </source>
</evidence>
<comment type="similarity">
    <text evidence="1 13 14">Belongs to the ATPase B chain family.</text>
</comment>
<dbReference type="PANTHER" id="PTHR33445">
    <property type="entry name" value="ATP SYNTHASE SUBUNIT B', CHLOROPLASTIC"/>
    <property type="match status" value="1"/>
</dbReference>
<dbReference type="AlphaFoldDB" id="A0A3D8J8S4"/>
<keyword evidence="3 13" id="KW-0138">CF(0)</keyword>
<comment type="caution">
    <text evidence="16">The sequence shown here is derived from an EMBL/GenBank/DDBJ whole genome shotgun (WGS) entry which is preliminary data.</text>
</comment>
<dbReference type="GO" id="GO:0005886">
    <property type="term" value="C:plasma membrane"/>
    <property type="evidence" value="ECO:0007669"/>
    <property type="project" value="UniProtKB-SubCell"/>
</dbReference>
<dbReference type="Proteomes" id="UP000256424">
    <property type="component" value="Unassembled WGS sequence"/>
</dbReference>
<gene>
    <name evidence="13" type="primary">atpF</name>
    <name evidence="16" type="ORF">CQA66_00195</name>
</gene>
<keyword evidence="8 13" id="KW-0472">Membrane</keyword>
<dbReference type="Pfam" id="PF00430">
    <property type="entry name" value="ATP-synt_B"/>
    <property type="match status" value="1"/>
</dbReference>
<accession>A0A3D8J8S4</accession>
<evidence type="ECO:0000256" key="10">
    <source>
        <dbReference type="ARBA" id="ARBA00025198"/>
    </source>
</evidence>
<keyword evidence="15" id="KW-0175">Coiled coil</keyword>
<comment type="subcellular location">
    <subcellularLocation>
        <location evidence="13">Cell membrane</location>
        <topology evidence="13">Single-pass membrane protein</topology>
    </subcellularLocation>
    <subcellularLocation>
        <location evidence="12">Endomembrane system</location>
        <topology evidence="12">Single-pass membrane protein</topology>
    </subcellularLocation>
</comment>
<name>A0A3D8J8S4_9HELI</name>
<evidence type="ECO:0000256" key="6">
    <source>
        <dbReference type="ARBA" id="ARBA00022989"/>
    </source>
</evidence>
<evidence type="ECO:0000256" key="12">
    <source>
        <dbReference type="ARBA" id="ARBA00037847"/>
    </source>
</evidence>
<dbReference type="PANTHER" id="PTHR33445:SF2">
    <property type="entry name" value="ATP SYNTHASE SUBUNIT B', CHLOROPLASTIC"/>
    <property type="match status" value="1"/>
</dbReference>
<proteinExistence type="inferred from homology"/>
<keyword evidence="17" id="KW-1185">Reference proteome</keyword>
<evidence type="ECO:0000256" key="4">
    <source>
        <dbReference type="ARBA" id="ARBA00022692"/>
    </source>
</evidence>
<keyword evidence="5 13" id="KW-0375">Hydrogen ion transport</keyword>
<evidence type="ECO:0000256" key="15">
    <source>
        <dbReference type="SAM" id="Coils"/>
    </source>
</evidence>
<dbReference type="GO" id="GO:0046961">
    <property type="term" value="F:proton-transporting ATPase activity, rotational mechanism"/>
    <property type="evidence" value="ECO:0007669"/>
    <property type="project" value="TreeGrafter"/>
</dbReference>
<dbReference type="EMBL" id="NXLW01000001">
    <property type="protein sequence ID" value="RDU73828.1"/>
    <property type="molecule type" value="Genomic_DNA"/>
</dbReference>
<reference evidence="16 17" key="1">
    <citation type="submission" date="2018-04" db="EMBL/GenBank/DDBJ databases">
        <title>Novel Campyloabacter and Helicobacter Species and Strains.</title>
        <authorList>
            <person name="Mannion A.J."/>
            <person name="Shen Z."/>
            <person name="Fox J.G."/>
        </authorList>
    </citation>
    <scope>NUCLEOTIDE SEQUENCE [LARGE SCALE GENOMIC DNA]</scope>
    <source>
        <strain evidence="16 17">MIT 97-5075</strain>
    </source>
</reference>
<comment type="subunit">
    <text evidence="13">F-type ATPases have 2 components, F(1) - the catalytic core - and F(0) - the membrane proton channel. F(1) has five subunits: alpha(3), beta(3), gamma(1), delta(1), epsilon(1). F(0) has three main subunits: a(1), b(2) and c(10-14). The alpha and beta chains form an alternating ring which encloses part of the gamma chain. F(1) is attached to F(0) by a central stalk formed by the gamma and epsilon chains, while a peripheral stalk is formed by the delta and b chains.</text>
</comment>
<dbReference type="HAMAP" id="MF_01398">
    <property type="entry name" value="ATP_synth_b_bprime"/>
    <property type="match status" value="1"/>
</dbReference>
<evidence type="ECO:0000313" key="16">
    <source>
        <dbReference type="EMBL" id="RDU73828.1"/>
    </source>
</evidence>
<keyword evidence="2 13" id="KW-0813">Transport</keyword>
<evidence type="ECO:0000256" key="5">
    <source>
        <dbReference type="ARBA" id="ARBA00022781"/>
    </source>
</evidence>
<evidence type="ECO:0000256" key="1">
    <source>
        <dbReference type="ARBA" id="ARBA00005513"/>
    </source>
</evidence>
<evidence type="ECO:0000256" key="11">
    <source>
        <dbReference type="ARBA" id="ARBA00025614"/>
    </source>
</evidence>
<keyword evidence="7 13" id="KW-0406">Ion transport</keyword>
<sequence>MKLMMVVFSLFGLTNLVFAGGHDGVIDISKTDILERLINFVIFVLLLWYLVADKLKNILSSRSRDIANKLSESQSKIKESRSKKEQAQLRLKEANQKAKEIIEVAKKEALLSKREIEEKTKEQIAYLIKNNEESMQVQARLLQKEIIQEVLEEIFSSQKISLTSNDYIKILEKKVA</sequence>
<keyword evidence="4 13" id="KW-0812">Transmembrane</keyword>
<dbReference type="InterPro" id="IPR050059">
    <property type="entry name" value="ATP_synthase_B_chain"/>
</dbReference>
<dbReference type="GO" id="GO:0046933">
    <property type="term" value="F:proton-transporting ATP synthase activity, rotational mechanism"/>
    <property type="evidence" value="ECO:0007669"/>
    <property type="project" value="UniProtKB-UniRule"/>
</dbReference>
<keyword evidence="6 13" id="KW-1133">Transmembrane helix</keyword>
<keyword evidence="13" id="KW-1003">Cell membrane</keyword>
<dbReference type="OrthoDB" id="5373033at2"/>
<dbReference type="GO" id="GO:0012505">
    <property type="term" value="C:endomembrane system"/>
    <property type="evidence" value="ECO:0007669"/>
    <property type="project" value="UniProtKB-SubCell"/>
</dbReference>
<comment type="function">
    <text evidence="10 13">F(1)F(0) ATP synthase produces ATP from ADP in the presence of a proton or sodium gradient. F-type ATPases consist of two structural domains, F(1) containing the extramembraneous catalytic core and F(0) containing the membrane proton channel, linked together by a central stalk and a peripheral stalk. During catalysis, ATP synthesis in the catalytic domain of F(1) is coupled via a rotary mechanism of the central stalk subunits to proton translocation.</text>
</comment>
<evidence type="ECO:0000256" key="9">
    <source>
        <dbReference type="ARBA" id="ARBA00023310"/>
    </source>
</evidence>
<feature type="coiled-coil region" evidence="15">
    <location>
        <begin position="70"/>
        <end position="122"/>
    </location>
</feature>
<dbReference type="InterPro" id="IPR002146">
    <property type="entry name" value="ATP_synth_b/b'su_bac/chlpt"/>
</dbReference>
<evidence type="ECO:0000256" key="8">
    <source>
        <dbReference type="ARBA" id="ARBA00023136"/>
    </source>
</evidence>